<evidence type="ECO:0000313" key="1">
    <source>
        <dbReference type="EMBL" id="KAH8104006.1"/>
    </source>
</evidence>
<evidence type="ECO:0000313" key="2">
    <source>
        <dbReference type="Proteomes" id="UP000813824"/>
    </source>
</evidence>
<sequence length="298" mass="33066">MVTGGRWDAKAQAFQCTNSLILHEAEPGERKSMMRLASNPPGGATPDGCQGVGDALRVNVLSKRRPPSHKSSTCIGHWHHGMWCQGCLSFFINQAGLALTYRRQDLDLTFLKYCRHLEPPYLLPGTDEILPRLWAGSSFKGRLGDAMLTQSPSEMAFNHTQSLRARTERNSKHLSPPGGLGILLQAPLMRHSVRSLMGTNSFRAQFDILTRIDEPTQEYRSVCSSIADIPSAINSLIALEINISRNVHTHDATDAQVLGPQLWMVLDVEVRLPRMTTTFWAPHTIWSPELTANDTTAS</sequence>
<proteinExistence type="predicted"/>
<organism evidence="1 2">
    <name type="scientific">Cristinia sonorae</name>
    <dbReference type="NCBI Taxonomy" id="1940300"/>
    <lineage>
        <taxon>Eukaryota</taxon>
        <taxon>Fungi</taxon>
        <taxon>Dikarya</taxon>
        <taxon>Basidiomycota</taxon>
        <taxon>Agaricomycotina</taxon>
        <taxon>Agaricomycetes</taxon>
        <taxon>Agaricomycetidae</taxon>
        <taxon>Agaricales</taxon>
        <taxon>Pleurotineae</taxon>
        <taxon>Stephanosporaceae</taxon>
        <taxon>Cristinia</taxon>
    </lineage>
</organism>
<protein>
    <submittedName>
        <fullName evidence="1">Uncharacterized protein</fullName>
    </submittedName>
</protein>
<dbReference type="EMBL" id="JAEVFJ010000006">
    <property type="protein sequence ID" value="KAH8104006.1"/>
    <property type="molecule type" value="Genomic_DNA"/>
</dbReference>
<dbReference type="Proteomes" id="UP000813824">
    <property type="component" value="Unassembled WGS sequence"/>
</dbReference>
<accession>A0A8K0UU13</accession>
<name>A0A8K0UU13_9AGAR</name>
<keyword evidence="2" id="KW-1185">Reference proteome</keyword>
<reference evidence="1" key="1">
    <citation type="journal article" date="2021" name="New Phytol.">
        <title>Evolutionary innovations through gain and loss of genes in the ectomycorrhizal Boletales.</title>
        <authorList>
            <person name="Wu G."/>
            <person name="Miyauchi S."/>
            <person name="Morin E."/>
            <person name="Kuo A."/>
            <person name="Drula E."/>
            <person name="Varga T."/>
            <person name="Kohler A."/>
            <person name="Feng B."/>
            <person name="Cao Y."/>
            <person name="Lipzen A."/>
            <person name="Daum C."/>
            <person name="Hundley H."/>
            <person name="Pangilinan J."/>
            <person name="Johnson J."/>
            <person name="Barry K."/>
            <person name="LaButti K."/>
            <person name="Ng V."/>
            <person name="Ahrendt S."/>
            <person name="Min B."/>
            <person name="Choi I.G."/>
            <person name="Park H."/>
            <person name="Plett J.M."/>
            <person name="Magnuson J."/>
            <person name="Spatafora J.W."/>
            <person name="Nagy L.G."/>
            <person name="Henrissat B."/>
            <person name="Grigoriev I.V."/>
            <person name="Yang Z.L."/>
            <person name="Xu J."/>
            <person name="Martin F.M."/>
        </authorList>
    </citation>
    <scope>NUCLEOTIDE SEQUENCE</scope>
    <source>
        <strain evidence="1">KKN 215</strain>
    </source>
</reference>
<comment type="caution">
    <text evidence="1">The sequence shown here is derived from an EMBL/GenBank/DDBJ whole genome shotgun (WGS) entry which is preliminary data.</text>
</comment>
<gene>
    <name evidence="1" type="ORF">BXZ70DRAFT_1075870</name>
</gene>
<dbReference type="AlphaFoldDB" id="A0A8K0UU13"/>